<gene>
    <name evidence="10" type="ORF">HUF19_06455</name>
</gene>
<name>A0ABY6A8W2_9GAMM</name>
<dbReference type="GO" id="GO:0006508">
    <property type="term" value="P:proteolysis"/>
    <property type="evidence" value="ECO:0007669"/>
    <property type="project" value="UniProtKB-KW"/>
</dbReference>
<evidence type="ECO:0000256" key="7">
    <source>
        <dbReference type="SAM" id="Phobius"/>
    </source>
</evidence>
<evidence type="ECO:0000313" key="10">
    <source>
        <dbReference type="EMBL" id="UXD87105.1"/>
    </source>
</evidence>
<dbReference type="PANTHER" id="PTHR43066:SF26">
    <property type="entry name" value="RHOMBOID PROTEASE GLPG"/>
    <property type="match status" value="1"/>
</dbReference>
<dbReference type="Proteomes" id="UP001065322">
    <property type="component" value="Chromosome"/>
</dbReference>
<protein>
    <submittedName>
        <fullName evidence="10">Rhomboid family intramembrane serine protease</fullName>
    </submittedName>
</protein>
<evidence type="ECO:0000256" key="6">
    <source>
        <dbReference type="ARBA" id="ARBA00023136"/>
    </source>
</evidence>
<evidence type="ECO:0000259" key="9">
    <source>
        <dbReference type="Pfam" id="PF16733"/>
    </source>
</evidence>
<dbReference type="RefSeq" id="WP_260999022.1">
    <property type="nucleotide sequence ID" value="NZ_CP054475.1"/>
</dbReference>
<reference evidence="11" key="1">
    <citation type="submission" date="2020-06" db="EMBL/GenBank/DDBJ databases">
        <title>Thalassolituus marinus alknpb1M-1, a hydrocarbon-degrading bacterium isolated from the deep-sea overlying water using an in-situ strategy from the South China Sea basin.</title>
        <authorList>
            <person name="Dong C."/>
            <person name="Chen Y."/>
            <person name="Shao Z."/>
        </authorList>
    </citation>
    <scope>NUCLEOTIDE SEQUENCE [LARGE SCALE GENOMIC DNA]</scope>
    <source>
        <strain evidence="11">alknpb1M-1</strain>
    </source>
</reference>
<feature type="transmembrane region" description="Helical" evidence="7">
    <location>
        <begin position="255"/>
        <end position="273"/>
    </location>
</feature>
<dbReference type="Pfam" id="PF01694">
    <property type="entry name" value="Rhomboid"/>
    <property type="match status" value="1"/>
</dbReference>
<dbReference type="InterPro" id="IPR031976">
    <property type="entry name" value="NRho"/>
</dbReference>
<dbReference type="Gene3D" id="1.20.1540.10">
    <property type="entry name" value="Rhomboid-like"/>
    <property type="match status" value="1"/>
</dbReference>
<keyword evidence="10" id="KW-0645">Protease</keyword>
<evidence type="ECO:0000256" key="5">
    <source>
        <dbReference type="ARBA" id="ARBA00022989"/>
    </source>
</evidence>
<keyword evidence="3" id="KW-0997">Cell inner membrane</keyword>
<dbReference type="InterPro" id="IPR035952">
    <property type="entry name" value="Rhomboid-like_sf"/>
</dbReference>
<keyword evidence="5 7" id="KW-1133">Transmembrane helix</keyword>
<comment type="subcellular location">
    <subcellularLocation>
        <location evidence="1">Membrane</location>
        <topology evidence="1">Multi-pass membrane protein</topology>
    </subcellularLocation>
</comment>
<evidence type="ECO:0000259" key="8">
    <source>
        <dbReference type="Pfam" id="PF01694"/>
    </source>
</evidence>
<dbReference type="GO" id="GO:0008233">
    <property type="term" value="F:peptidase activity"/>
    <property type="evidence" value="ECO:0007669"/>
    <property type="project" value="UniProtKB-KW"/>
</dbReference>
<accession>A0ABY6A8W2</accession>
<dbReference type="InterPro" id="IPR022764">
    <property type="entry name" value="Peptidase_S54_rhomboid_dom"/>
</dbReference>
<feature type="domain" description="Rhomboid protease N-terminal" evidence="9">
    <location>
        <begin position="1"/>
        <end position="64"/>
    </location>
</feature>
<dbReference type="Pfam" id="PF16733">
    <property type="entry name" value="NRho"/>
    <property type="match status" value="1"/>
</dbReference>
<evidence type="ECO:0000256" key="3">
    <source>
        <dbReference type="ARBA" id="ARBA00022519"/>
    </source>
</evidence>
<keyword evidence="2" id="KW-1003">Cell membrane</keyword>
<evidence type="ECO:0000256" key="1">
    <source>
        <dbReference type="ARBA" id="ARBA00004141"/>
    </source>
</evidence>
<feature type="transmembrane region" description="Helical" evidence="7">
    <location>
        <begin position="83"/>
        <end position="105"/>
    </location>
</feature>
<keyword evidence="4 7" id="KW-0812">Transmembrane</keyword>
<evidence type="ECO:0000313" key="11">
    <source>
        <dbReference type="Proteomes" id="UP001065322"/>
    </source>
</evidence>
<evidence type="ECO:0000256" key="2">
    <source>
        <dbReference type="ARBA" id="ARBA00022475"/>
    </source>
</evidence>
<keyword evidence="11" id="KW-1185">Reference proteome</keyword>
<keyword evidence="6 7" id="KW-0472">Membrane</keyword>
<dbReference type="PANTHER" id="PTHR43066">
    <property type="entry name" value="RHOMBOID-RELATED PROTEIN"/>
    <property type="match status" value="1"/>
</dbReference>
<dbReference type="InterPro" id="IPR038244">
    <property type="entry name" value="NRho_sf"/>
</dbReference>
<keyword evidence="10" id="KW-0378">Hydrolase</keyword>
<organism evidence="10 11">
    <name type="scientific">Thalassolituus hydrocarboniclasticus</name>
    <dbReference type="NCBI Taxonomy" id="2742796"/>
    <lineage>
        <taxon>Bacteria</taxon>
        <taxon>Pseudomonadati</taxon>
        <taxon>Pseudomonadota</taxon>
        <taxon>Gammaproteobacteria</taxon>
        <taxon>Oceanospirillales</taxon>
        <taxon>Oceanospirillaceae</taxon>
        <taxon>Thalassolituus</taxon>
    </lineage>
</organism>
<sequence length="283" mass="32142">MEPVLVLVAPAGVDLSPLTQRLWAERIAHRVIDQADGQQCLYLADGRHAPQVKQWLEEWQAGQITPLPAEAVEPKLWQGLLQLLATPLSTFILLLLPAVFIWMHFSADWQHWLSAGAEYWPEQRFSLAVYWQLGVWELWRPTLLHFSVLHLLFNSLWWWILARRVEQHEGVMPLLVLLLVCGLIGNMVQWWYAGPAFGGISGVTLGLLGWVGFRQRRRNIDYRIPRMLLPVMVGWLLLTISADTLVPGLSGTAHGAHLGGLISGFILAMLWPVKTVSRDTEFK</sequence>
<proteinExistence type="predicted"/>
<dbReference type="EMBL" id="CP054475">
    <property type="protein sequence ID" value="UXD87105.1"/>
    <property type="molecule type" value="Genomic_DNA"/>
</dbReference>
<feature type="transmembrane region" description="Helical" evidence="7">
    <location>
        <begin position="227"/>
        <end position="249"/>
    </location>
</feature>
<feature type="domain" description="Peptidase S54 rhomboid" evidence="8">
    <location>
        <begin position="135"/>
        <end position="270"/>
    </location>
</feature>
<dbReference type="SUPFAM" id="SSF144091">
    <property type="entry name" value="Rhomboid-like"/>
    <property type="match status" value="1"/>
</dbReference>
<feature type="transmembrane region" description="Helical" evidence="7">
    <location>
        <begin position="143"/>
        <end position="162"/>
    </location>
</feature>
<dbReference type="Gene3D" id="3.30.70.2080">
    <property type="match status" value="1"/>
</dbReference>
<evidence type="ECO:0000256" key="4">
    <source>
        <dbReference type="ARBA" id="ARBA00022692"/>
    </source>
</evidence>
<feature type="transmembrane region" description="Helical" evidence="7">
    <location>
        <begin position="198"/>
        <end position="215"/>
    </location>
</feature>
<feature type="transmembrane region" description="Helical" evidence="7">
    <location>
        <begin position="174"/>
        <end position="192"/>
    </location>
</feature>